<evidence type="ECO:0000313" key="2">
    <source>
        <dbReference type="Proteomes" id="UP000000268"/>
    </source>
</evidence>
<reference evidence="1 2" key="1">
    <citation type="journal article" date="2008" name="Proc. Natl. Acad. Sci. U.S.A.">
        <title>Niche adaptation and genome expansion in the chlorophyll d-producing cyanobacterium Acaryochloris marina.</title>
        <authorList>
            <person name="Swingley W.D."/>
            <person name="Chen M."/>
            <person name="Cheung P.C."/>
            <person name="Conrad A.L."/>
            <person name="Dejesa L.C."/>
            <person name="Hao J."/>
            <person name="Honchak B.M."/>
            <person name="Karbach L.E."/>
            <person name="Kurdoglu A."/>
            <person name="Lahiri S."/>
            <person name="Mastrian S.D."/>
            <person name="Miyashita H."/>
            <person name="Page L."/>
            <person name="Ramakrishna P."/>
            <person name="Satoh S."/>
            <person name="Sattley W.M."/>
            <person name="Shimada Y."/>
            <person name="Taylor H.L."/>
            <person name="Tomo T."/>
            <person name="Tsuchiya T."/>
            <person name="Wang Z.T."/>
            <person name="Raymond J."/>
            <person name="Mimuro M."/>
            <person name="Blankenship R.E."/>
            <person name="Touchman J.W."/>
        </authorList>
    </citation>
    <scope>NUCLEOTIDE SEQUENCE [LARGE SCALE GENOMIC DNA]</scope>
    <source>
        <strain evidence="2">MBIC 11017</strain>
        <plasmid evidence="2">Plasmid pREB3</plasmid>
    </source>
</reference>
<organism evidence="1 2">
    <name type="scientific">Acaryochloris marina (strain MBIC 11017)</name>
    <dbReference type="NCBI Taxonomy" id="329726"/>
    <lineage>
        <taxon>Bacteria</taxon>
        <taxon>Bacillati</taxon>
        <taxon>Cyanobacteriota</taxon>
        <taxon>Cyanophyceae</taxon>
        <taxon>Acaryochloridales</taxon>
        <taxon>Acaryochloridaceae</taxon>
        <taxon>Acaryochloris</taxon>
    </lineage>
</organism>
<keyword evidence="1" id="KW-0614">Plasmid</keyword>
<proteinExistence type="predicted"/>
<dbReference type="KEGG" id="amr:AM1_C0266"/>
<geneLocation type="plasmid" evidence="1 2">
    <name>pREB3</name>
</geneLocation>
<name>A8ZMZ7_ACAM1</name>
<dbReference type="Proteomes" id="UP000000268">
    <property type="component" value="Plasmid pREB3"/>
</dbReference>
<sequence length="165" mass="19005">MNLFQYLLTDDQVLIVRGNRWENKTVTQKTGEIIMSAKTLIPQIPLLDIGDWCSFNVPYGQGKFKHKGIQVQFKGYESVAIMSVVMWPASYDINLALTHKEKEKMVTLYRHTDISEPPCLSNEQMLDIAKQVGSDLLEELVKQCLTEDLEKRYPWIHNPDFSVGE</sequence>
<dbReference type="AlphaFoldDB" id="A8ZMZ7"/>
<gene>
    <name evidence="1" type="ordered locus">AM1_C0266</name>
</gene>
<protein>
    <submittedName>
        <fullName evidence="1">Uncharacterized protein</fullName>
    </submittedName>
</protein>
<dbReference type="HOGENOM" id="CLU_1763964_0_0_3"/>
<dbReference type="EMBL" id="CP000840">
    <property type="protein sequence ID" value="ABW32196.1"/>
    <property type="molecule type" value="Genomic_DNA"/>
</dbReference>
<keyword evidence="2" id="KW-1185">Reference proteome</keyword>
<accession>A8ZMZ7</accession>
<evidence type="ECO:0000313" key="1">
    <source>
        <dbReference type="EMBL" id="ABW32196.1"/>
    </source>
</evidence>